<protein>
    <submittedName>
        <fullName evidence="1">Uncharacterized protein</fullName>
    </submittedName>
</protein>
<evidence type="ECO:0000313" key="2">
    <source>
        <dbReference type="Proteomes" id="UP000654471"/>
    </source>
</evidence>
<comment type="caution">
    <text evidence="1">The sequence shown here is derived from an EMBL/GenBank/DDBJ whole genome shotgun (WGS) entry which is preliminary data.</text>
</comment>
<gene>
    <name evidence="1" type="ORF">GCM10010211_48480</name>
</gene>
<sequence length="79" mass="8608">MVPFREAITVLGGRDDHFKASAVLQHGLGEPGVGAVRDAGDPDELRRTVRVQGRVQHGQHSLFNFRAESAVTGDSYAHR</sequence>
<keyword evidence="2" id="KW-1185">Reference proteome</keyword>
<evidence type="ECO:0000313" key="1">
    <source>
        <dbReference type="EMBL" id="GGU76899.1"/>
    </source>
</evidence>
<dbReference type="EMBL" id="BMRP01000018">
    <property type="protein sequence ID" value="GGU76899.1"/>
    <property type="molecule type" value="Genomic_DNA"/>
</dbReference>
<name>A0ABQ2VCZ0_9ACTN</name>
<dbReference type="Proteomes" id="UP000654471">
    <property type="component" value="Unassembled WGS sequence"/>
</dbReference>
<reference evidence="2" key="1">
    <citation type="journal article" date="2019" name="Int. J. Syst. Evol. Microbiol.">
        <title>The Global Catalogue of Microorganisms (GCM) 10K type strain sequencing project: providing services to taxonomists for standard genome sequencing and annotation.</title>
        <authorList>
            <consortium name="The Broad Institute Genomics Platform"/>
            <consortium name="The Broad Institute Genome Sequencing Center for Infectious Disease"/>
            <person name="Wu L."/>
            <person name="Ma J."/>
        </authorList>
    </citation>
    <scope>NUCLEOTIDE SEQUENCE [LARGE SCALE GENOMIC DNA]</scope>
    <source>
        <strain evidence="2">JCM 3399</strain>
    </source>
</reference>
<accession>A0ABQ2VCZ0</accession>
<organism evidence="1 2">
    <name type="scientific">Streptomyces albospinus</name>
    <dbReference type="NCBI Taxonomy" id="285515"/>
    <lineage>
        <taxon>Bacteria</taxon>
        <taxon>Bacillati</taxon>
        <taxon>Actinomycetota</taxon>
        <taxon>Actinomycetes</taxon>
        <taxon>Kitasatosporales</taxon>
        <taxon>Streptomycetaceae</taxon>
        <taxon>Streptomyces</taxon>
    </lineage>
</organism>
<proteinExistence type="predicted"/>